<reference evidence="8" key="1">
    <citation type="submission" date="2022-09" db="EMBL/GenBank/DDBJ databases">
        <title>Comparative genomics and taxonomic characterization of three novel marine species of genus Reichenbachiella exhibiting antioxidant and polysaccharide degradation activities.</title>
        <authorList>
            <person name="Muhammad N."/>
            <person name="Lee Y.-J."/>
            <person name="Ko J."/>
            <person name="Kim S.-G."/>
        </authorList>
    </citation>
    <scope>NUCLEOTIDE SEQUENCE</scope>
    <source>
        <strain evidence="8">BKB1-1</strain>
    </source>
</reference>
<keyword evidence="9" id="KW-1185">Reference proteome</keyword>
<dbReference type="InterPro" id="IPR020781">
    <property type="entry name" value="ATPase_OSCP/d_CS"/>
</dbReference>
<dbReference type="PRINTS" id="PR00125">
    <property type="entry name" value="ATPASEDELTA"/>
</dbReference>
<dbReference type="Proteomes" id="UP001065174">
    <property type="component" value="Chromosome"/>
</dbReference>
<comment type="subcellular location">
    <subcellularLocation>
        <location evidence="7">Cell membrane</location>
        <topology evidence="7">Peripheral membrane protein</topology>
    </subcellularLocation>
    <subcellularLocation>
        <location evidence="1">Membrane</location>
    </subcellularLocation>
</comment>
<comment type="function">
    <text evidence="7">F(1)F(0) ATP synthase produces ATP from ADP in the presence of a proton or sodium gradient. F-type ATPases consist of two structural domains, F(1) containing the extramembraneous catalytic core and F(0) containing the membrane proton channel, linked together by a central stalk and a peripheral stalk. During catalysis, ATP synthesis in the catalytic domain of F(1) is coupled via a rotary mechanism of the central stalk subunits to proton translocation.</text>
</comment>
<name>A0ABY6CTC4_9BACT</name>
<evidence type="ECO:0000256" key="1">
    <source>
        <dbReference type="ARBA" id="ARBA00004370"/>
    </source>
</evidence>
<dbReference type="PROSITE" id="PS00389">
    <property type="entry name" value="ATPASE_DELTA"/>
    <property type="match status" value="1"/>
</dbReference>
<sequence>MSEFRIATRYAKSLLDLSVEKGLLEEITKDMQSFLEVCKSSRELVLMVKNPVITHGKKLSVLRLIFEGKVNALTLSFFEIITKKQREKYLVEIAKAFVTQYNEYKGIVESTITTVAPISAETRKDVAEIVKKITNKEVILTEVINPELIGGFVLKIGDRQIDDSISSKLRELKLKFKERNFVSQA</sequence>
<evidence type="ECO:0000256" key="6">
    <source>
        <dbReference type="ARBA" id="ARBA00023310"/>
    </source>
</evidence>
<dbReference type="InterPro" id="IPR026015">
    <property type="entry name" value="ATP_synth_OSCP/delta_N_sf"/>
</dbReference>
<dbReference type="Pfam" id="PF00213">
    <property type="entry name" value="OSCP"/>
    <property type="match status" value="1"/>
</dbReference>
<accession>A0ABY6CTC4</accession>
<keyword evidence="4 7" id="KW-0406">Ion transport</keyword>
<keyword evidence="2 7" id="KW-0813">Transport</keyword>
<evidence type="ECO:0000313" key="8">
    <source>
        <dbReference type="EMBL" id="UXP33770.1"/>
    </source>
</evidence>
<dbReference type="RefSeq" id="WP_262311196.1">
    <property type="nucleotide sequence ID" value="NZ_CP106679.1"/>
</dbReference>
<evidence type="ECO:0000313" key="9">
    <source>
        <dbReference type="Proteomes" id="UP001065174"/>
    </source>
</evidence>
<comment type="similarity">
    <text evidence="7">Belongs to the ATPase delta chain family.</text>
</comment>
<dbReference type="NCBIfam" id="TIGR01145">
    <property type="entry name" value="ATP_synt_delta"/>
    <property type="match status" value="1"/>
</dbReference>
<dbReference type="EMBL" id="CP106679">
    <property type="protein sequence ID" value="UXP33770.1"/>
    <property type="molecule type" value="Genomic_DNA"/>
</dbReference>
<keyword evidence="3 7" id="KW-0375">Hydrogen ion transport</keyword>
<keyword evidence="7" id="KW-1003">Cell membrane</keyword>
<comment type="function">
    <text evidence="7">This protein is part of the stalk that links CF(0) to CF(1). It either transmits conformational changes from CF(0) to CF(1) or is implicated in proton conduction.</text>
</comment>
<dbReference type="Gene3D" id="1.10.520.20">
    <property type="entry name" value="N-terminal domain of the delta subunit of the F1F0-ATP synthase"/>
    <property type="match status" value="1"/>
</dbReference>
<evidence type="ECO:0000256" key="2">
    <source>
        <dbReference type="ARBA" id="ARBA00022448"/>
    </source>
</evidence>
<dbReference type="HAMAP" id="MF_01416">
    <property type="entry name" value="ATP_synth_delta_bact"/>
    <property type="match status" value="1"/>
</dbReference>
<dbReference type="InterPro" id="IPR000711">
    <property type="entry name" value="ATPase_OSCP/dsu"/>
</dbReference>
<proteinExistence type="inferred from homology"/>
<evidence type="ECO:0000256" key="3">
    <source>
        <dbReference type="ARBA" id="ARBA00022781"/>
    </source>
</evidence>
<organism evidence="8 9">
    <name type="scientific">Reichenbachiella agarivorans</name>
    <dbReference type="NCBI Taxonomy" id="2979464"/>
    <lineage>
        <taxon>Bacteria</taxon>
        <taxon>Pseudomonadati</taxon>
        <taxon>Bacteroidota</taxon>
        <taxon>Cytophagia</taxon>
        <taxon>Cytophagales</taxon>
        <taxon>Reichenbachiellaceae</taxon>
        <taxon>Reichenbachiella</taxon>
    </lineage>
</organism>
<keyword evidence="6 7" id="KW-0066">ATP synthesis</keyword>
<keyword evidence="7" id="KW-0139">CF(1)</keyword>
<dbReference type="PANTHER" id="PTHR11910">
    <property type="entry name" value="ATP SYNTHASE DELTA CHAIN"/>
    <property type="match status" value="1"/>
</dbReference>
<protein>
    <recommendedName>
        <fullName evidence="7">ATP synthase subunit delta</fullName>
    </recommendedName>
    <alternativeName>
        <fullName evidence="7">ATP synthase F(1) sector subunit delta</fullName>
    </alternativeName>
    <alternativeName>
        <fullName evidence="7">F-type ATPase subunit delta</fullName>
        <shortName evidence="7">F-ATPase subunit delta</shortName>
    </alternativeName>
</protein>
<gene>
    <name evidence="7 8" type="primary">atpH</name>
    <name evidence="8" type="ORF">N6H18_07360</name>
</gene>
<evidence type="ECO:0000256" key="7">
    <source>
        <dbReference type="HAMAP-Rule" id="MF_01416"/>
    </source>
</evidence>
<dbReference type="SUPFAM" id="SSF47928">
    <property type="entry name" value="N-terminal domain of the delta subunit of the F1F0-ATP synthase"/>
    <property type="match status" value="1"/>
</dbReference>
<evidence type="ECO:0000256" key="4">
    <source>
        <dbReference type="ARBA" id="ARBA00023065"/>
    </source>
</evidence>
<evidence type="ECO:0000256" key="5">
    <source>
        <dbReference type="ARBA" id="ARBA00023136"/>
    </source>
</evidence>
<keyword evidence="5 7" id="KW-0472">Membrane</keyword>